<evidence type="ECO:0000313" key="5">
    <source>
        <dbReference type="Proteomes" id="UP000003980"/>
    </source>
</evidence>
<organism evidence="4 5">
    <name type="scientific">Metallosphaera yellowstonensis MK1</name>
    <dbReference type="NCBI Taxonomy" id="671065"/>
    <lineage>
        <taxon>Archaea</taxon>
        <taxon>Thermoproteota</taxon>
        <taxon>Thermoprotei</taxon>
        <taxon>Sulfolobales</taxon>
        <taxon>Sulfolobaceae</taxon>
        <taxon>Metallosphaera</taxon>
    </lineage>
</organism>
<dbReference type="OrthoDB" id="33780at2157"/>
<accession>H2C3H6</accession>
<dbReference type="PANTHER" id="PTHR46190">
    <property type="entry name" value="SI:CH211-201H21.5-RELATED"/>
    <property type="match status" value="1"/>
</dbReference>
<keyword evidence="1 4" id="KW-0378">Hydrolase</keyword>
<name>H2C3H6_9CREN</name>
<dbReference type="STRING" id="671065.MetMK1DRAFT_00013000"/>
<dbReference type="InterPro" id="IPR036452">
    <property type="entry name" value="Ribo_hydro-like"/>
</dbReference>
<gene>
    <name evidence="4" type="ORF">MetMK1DRAFT_00013000</name>
</gene>
<dbReference type="SUPFAM" id="SSF53590">
    <property type="entry name" value="Nucleoside hydrolase"/>
    <property type="match status" value="1"/>
</dbReference>
<evidence type="ECO:0000256" key="2">
    <source>
        <dbReference type="ARBA" id="ARBA00023295"/>
    </source>
</evidence>
<dbReference type="EMBL" id="JH597761">
    <property type="protein sequence ID" value="EHP70797.1"/>
    <property type="molecule type" value="Genomic_DNA"/>
</dbReference>
<dbReference type="PROSITE" id="PS01247">
    <property type="entry name" value="IUNH"/>
    <property type="match status" value="1"/>
</dbReference>
<dbReference type="InterPro" id="IPR015910">
    <property type="entry name" value="I/U_nuclsd_hydro_CS"/>
</dbReference>
<evidence type="ECO:0000259" key="3">
    <source>
        <dbReference type="Pfam" id="PF01156"/>
    </source>
</evidence>
<dbReference type="CDD" id="cd02649">
    <property type="entry name" value="nuc_hydro_CeIAG"/>
    <property type="match status" value="1"/>
</dbReference>
<dbReference type="PANTHER" id="PTHR46190:SF1">
    <property type="entry name" value="SI:CH211-201H21.5"/>
    <property type="match status" value="1"/>
</dbReference>
<evidence type="ECO:0000256" key="1">
    <source>
        <dbReference type="ARBA" id="ARBA00022801"/>
    </source>
</evidence>
<dbReference type="AlphaFoldDB" id="H2C3H6"/>
<dbReference type="HOGENOM" id="CLU_036838_2_2_2"/>
<feature type="domain" description="Inosine/uridine-preferring nucleoside hydrolase" evidence="3">
    <location>
        <begin position="5"/>
        <end position="295"/>
    </location>
</feature>
<dbReference type="Gene3D" id="3.90.245.10">
    <property type="entry name" value="Ribonucleoside hydrolase-like"/>
    <property type="match status" value="1"/>
</dbReference>
<dbReference type="InterPro" id="IPR052775">
    <property type="entry name" value="IUN_hydrolase"/>
</dbReference>
<dbReference type="eggNOG" id="arCOG04558">
    <property type="taxonomic scope" value="Archaea"/>
</dbReference>
<dbReference type="Pfam" id="PF01156">
    <property type="entry name" value="IU_nuc_hydro"/>
    <property type="match status" value="1"/>
</dbReference>
<keyword evidence="2" id="KW-0326">Glycosidase</keyword>
<sequence>MGRKVILDSDTASDDTIAILLSSRLFDLLGVTIVAGNVDYDSQVKNCLFSLEYFRCSDVPVFLGSKRPIMGQWRTVPEVHGKNGLGDWDYPEPKKIPEKEDAVDAILRLSREYDGELEVLAISPLTNLALAYLKDPSIATRVKKVWIMGGAFSRGNTTPFAEFNFWVDPEAAKIVLDAGFDVTIVPWEVTEEYGVIDTETWKKIETMGTKLSEFFVRANRTLRDFSISQGNPGSVHPDSLTVYLAYDNSSVIESRRLRVDIETCSKTRGGMIVDWYSKENANAEVVLKADGKKFRDTLLSILSSF</sequence>
<dbReference type="InterPro" id="IPR001910">
    <property type="entry name" value="Inosine/uridine_hydrolase_dom"/>
</dbReference>
<reference evidence="4 5" key="1">
    <citation type="submission" date="2012-01" db="EMBL/GenBank/DDBJ databases">
        <title>Improved High-Quality Draft sequence of Metallosphaera yellowstonensis MK1.</title>
        <authorList>
            <consortium name="US DOE Joint Genome Institute"/>
            <person name="Lucas S."/>
            <person name="Han J."/>
            <person name="Cheng J.-F."/>
            <person name="Goodwin L."/>
            <person name="Pitluck S."/>
            <person name="Peters L."/>
            <person name="Teshima H."/>
            <person name="Detter J.C."/>
            <person name="Han C."/>
            <person name="Tapia R."/>
            <person name="Land M."/>
            <person name="Hauser L."/>
            <person name="Kyrpides N."/>
            <person name="Kozubal M."/>
            <person name="Macur R.E."/>
            <person name="Jay Z."/>
            <person name="Inskeep W."/>
            <person name="Woyke T."/>
        </authorList>
    </citation>
    <scope>NUCLEOTIDE SEQUENCE [LARGE SCALE GENOMIC DNA]</scope>
    <source>
        <strain evidence="4 5">MK1</strain>
    </source>
</reference>
<dbReference type="GO" id="GO:0016799">
    <property type="term" value="F:hydrolase activity, hydrolyzing N-glycosyl compounds"/>
    <property type="evidence" value="ECO:0007669"/>
    <property type="project" value="InterPro"/>
</dbReference>
<protein>
    <submittedName>
        <fullName evidence="4">Inosine-uridine nucleoside N-ribohydrolase</fullName>
    </submittedName>
</protein>
<dbReference type="RefSeq" id="WP_009071630.1">
    <property type="nucleotide sequence ID" value="NZ_JH597761.1"/>
</dbReference>
<dbReference type="Proteomes" id="UP000003980">
    <property type="component" value="Unassembled WGS sequence"/>
</dbReference>
<proteinExistence type="predicted"/>
<evidence type="ECO:0000313" key="4">
    <source>
        <dbReference type="EMBL" id="EHP70797.1"/>
    </source>
</evidence>
<keyword evidence="5" id="KW-1185">Reference proteome</keyword>